<evidence type="ECO:0000313" key="3">
    <source>
        <dbReference type="Proteomes" id="UP000546126"/>
    </source>
</evidence>
<feature type="signal peptide" evidence="1">
    <location>
        <begin position="1"/>
        <end position="48"/>
    </location>
</feature>
<feature type="chain" id="PRO_5031034925" evidence="1">
    <location>
        <begin position="49"/>
        <end position="221"/>
    </location>
</feature>
<proteinExistence type="predicted"/>
<evidence type="ECO:0000256" key="1">
    <source>
        <dbReference type="SAM" id="SignalP"/>
    </source>
</evidence>
<dbReference type="AlphaFoldDB" id="A0A7Y6MEJ2"/>
<dbReference type="Proteomes" id="UP000546126">
    <property type="component" value="Unassembled WGS sequence"/>
</dbReference>
<dbReference type="RefSeq" id="WP_175604464.1">
    <property type="nucleotide sequence ID" value="NZ_JABWGO010000010.1"/>
</dbReference>
<dbReference type="SUPFAM" id="SSF54427">
    <property type="entry name" value="NTF2-like"/>
    <property type="match status" value="1"/>
</dbReference>
<dbReference type="EMBL" id="JABWGO010000010">
    <property type="protein sequence ID" value="NUW44987.1"/>
    <property type="molecule type" value="Genomic_DNA"/>
</dbReference>
<comment type="caution">
    <text evidence="2">The sequence shown here is derived from an EMBL/GenBank/DDBJ whole genome shotgun (WGS) entry which is preliminary data.</text>
</comment>
<gene>
    <name evidence="2" type="ORF">HT134_33410</name>
</gene>
<dbReference type="PANTHER" id="PTHR38436">
    <property type="entry name" value="POLYKETIDE CYCLASE SNOAL-LIKE DOMAIN"/>
    <property type="match status" value="1"/>
</dbReference>
<keyword evidence="3" id="KW-1185">Reference proteome</keyword>
<keyword evidence="1" id="KW-0732">Signal</keyword>
<dbReference type="GO" id="GO:0030638">
    <property type="term" value="P:polyketide metabolic process"/>
    <property type="evidence" value="ECO:0007669"/>
    <property type="project" value="InterPro"/>
</dbReference>
<dbReference type="InterPro" id="IPR009959">
    <property type="entry name" value="Cyclase_SnoaL-like"/>
</dbReference>
<protein>
    <submittedName>
        <fullName evidence="2">Ester cyclase</fullName>
    </submittedName>
</protein>
<dbReference type="PANTHER" id="PTHR38436:SF1">
    <property type="entry name" value="ESTER CYCLASE"/>
    <property type="match status" value="1"/>
</dbReference>
<dbReference type="InterPro" id="IPR032710">
    <property type="entry name" value="NTF2-like_dom_sf"/>
</dbReference>
<reference evidence="2 3" key="1">
    <citation type="submission" date="2020-06" db="EMBL/GenBank/DDBJ databases">
        <authorList>
            <person name="Chanama M."/>
        </authorList>
    </citation>
    <scope>NUCLEOTIDE SEQUENCE [LARGE SCALE GENOMIC DNA]</scope>
    <source>
        <strain evidence="2 3">TBRC6557</strain>
    </source>
</reference>
<name>A0A7Y6MEJ2_9ACTN</name>
<accession>A0A7Y6MEJ2</accession>
<organism evidence="2 3">
    <name type="scientific">Nonomuraea rhodomycinica</name>
    <dbReference type="NCBI Taxonomy" id="1712872"/>
    <lineage>
        <taxon>Bacteria</taxon>
        <taxon>Bacillati</taxon>
        <taxon>Actinomycetota</taxon>
        <taxon>Actinomycetes</taxon>
        <taxon>Streptosporangiales</taxon>
        <taxon>Streptosporangiaceae</taxon>
        <taxon>Nonomuraea</taxon>
    </lineage>
</organism>
<dbReference type="Gene3D" id="3.10.450.50">
    <property type="match status" value="1"/>
</dbReference>
<evidence type="ECO:0000313" key="2">
    <source>
        <dbReference type="EMBL" id="NUW44987.1"/>
    </source>
</evidence>
<sequence>MRSRNLVRTAVVRTAVVRTAVVRTVLARAVVVAVAASLAGGVATAAHAHDNGRHHGPHAWPQRLIDRSPDLIRPKRITVDRSIGDKRAAQEVHLAQKLYTFWNTGRQKYLDAAVSPRFKDNTLPGGRPQGPAGPAFASKNFRAAVPDLTCELSDLLVTGDKITARLVFRGHFTGTFGGVQGKGQRVEFNAIDIQHVGTDKIIEDWHIEDNATLLSQLGVNG</sequence>
<dbReference type="Pfam" id="PF07366">
    <property type="entry name" value="SnoaL"/>
    <property type="match status" value="1"/>
</dbReference>